<dbReference type="PANTHER" id="PTHR43787:SF13">
    <property type="entry name" value="FEMO COFACTOR BIOSYNTHESIS PROTEIN NIFB"/>
    <property type="match status" value="1"/>
</dbReference>
<dbReference type="SFLD" id="SFLDF00281">
    <property type="entry name" value="FeMo_cofactor_biosynthesis_pro"/>
    <property type="match status" value="1"/>
</dbReference>
<keyword evidence="8" id="KW-0479">Metal-binding</keyword>
<dbReference type="InterPro" id="IPR005980">
    <property type="entry name" value="Nase_CF_NifB"/>
</dbReference>
<evidence type="ECO:0000256" key="4">
    <source>
        <dbReference type="ARBA" id="ARBA00006804"/>
    </source>
</evidence>
<dbReference type="InterPro" id="IPR007197">
    <property type="entry name" value="rSAM"/>
</dbReference>
<dbReference type="RefSeq" id="WP_008518837.1">
    <property type="nucleotide sequence ID" value="NZ_ACJM01000023.1"/>
</dbReference>
<protein>
    <recommendedName>
        <fullName evidence="5">FeMo cofactor biosynthesis protein NifB</fullName>
    </recommendedName>
    <alternativeName>
        <fullName evidence="14">Nitrogenase cofactor maturase NifB</fullName>
    </alternativeName>
    <alternativeName>
        <fullName evidence="13">Radical SAM assemblase NifB</fullName>
    </alternativeName>
</protein>
<dbReference type="Proteomes" id="UP000006443">
    <property type="component" value="Unassembled WGS sequence"/>
</dbReference>
<dbReference type="SUPFAM" id="SSF53146">
    <property type="entry name" value="Nitrogenase accessory factor-like"/>
    <property type="match status" value="1"/>
</dbReference>
<dbReference type="eggNOG" id="COG0535">
    <property type="taxonomic scope" value="Bacteria"/>
</dbReference>
<dbReference type="InterPro" id="IPR058240">
    <property type="entry name" value="rSAM_sf"/>
</dbReference>
<keyword evidence="10" id="KW-0411">Iron-sulfur</keyword>
<evidence type="ECO:0000256" key="2">
    <source>
        <dbReference type="ARBA" id="ARBA00003522"/>
    </source>
</evidence>
<dbReference type="AlphaFoldDB" id="C0GKD1"/>
<keyword evidence="11" id="KW-0535">Nitrogen fixation</keyword>
<dbReference type="GO" id="GO:0046872">
    <property type="term" value="F:metal ion binding"/>
    <property type="evidence" value="ECO:0007669"/>
    <property type="project" value="UniProtKB-KW"/>
</dbReference>
<evidence type="ECO:0000256" key="10">
    <source>
        <dbReference type="ARBA" id="ARBA00023014"/>
    </source>
</evidence>
<feature type="domain" description="Radical SAM core" evidence="15">
    <location>
        <begin position="28"/>
        <end position="273"/>
    </location>
</feature>
<dbReference type="SFLD" id="SFLDS00029">
    <property type="entry name" value="Radical_SAM"/>
    <property type="match status" value="1"/>
</dbReference>
<keyword evidence="12" id="KW-0456">Lyase</keyword>
<dbReference type="SFLD" id="SFLDG01068">
    <property type="entry name" value="FeMo_cofactor_biosynthesis_pro"/>
    <property type="match status" value="1"/>
</dbReference>
<dbReference type="PROSITE" id="PS51918">
    <property type="entry name" value="RADICAL_SAM"/>
    <property type="match status" value="1"/>
</dbReference>
<dbReference type="CDD" id="cd01335">
    <property type="entry name" value="Radical_SAM"/>
    <property type="match status" value="1"/>
</dbReference>
<name>C0GKD1_DETAL</name>
<evidence type="ECO:0000256" key="9">
    <source>
        <dbReference type="ARBA" id="ARBA00023004"/>
    </source>
</evidence>
<organism evidence="16 17">
    <name type="scientific">Dethiobacter alkaliphilus AHT 1</name>
    <dbReference type="NCBI Taxonomy" id="555088"/>
    <lineage>
        <taxon>Bacteria</taxon>
        <taxon>Bacillati</taxon>
        <taxon>Bacillota</taxon>
        <taxon>Dethiobacteria</taxon>
        <taxon>Dethiobacterales</taxon>
        <taxon>Dethiobacteraceae</taxon>
        <taxon>Dethiobacter</taxon>
    </lineage>
</organism>
<dbReference type="GO" id="GO:0051539">
    <property type="term" value="F:4 iron, 4 sulfur cluster binding"/>
    <property type="evidence" value="ECO:0007669"/>
    <property type="project" value="UniProtKB-KW"/>
</dbReference>
<evidence type="ECO:0000256" key="7">
    <source>
        <dbReference type="ARBA" id="ARBA00022691"/>
    </source>
</evidence>
<keyword evidence="9" id="KW-0408">Iron</keyword>
<evidence type="ECO:0000313" key="16">
    <source>
        <dbReference type="EMBL" id="EEG76174.1"/>
    </source>
</evidence>
<dbReference type="UniPathway" id="UPA00782"/>
<dbReference type="InterPro" id="IPR013785">
    <property type="entry name" value="Aldolase_TIM"/>
</dbReference>
<dbReference type="SFLD" id="SFLDG01067">
    <property type="entry name" value="SPASM/twitch_domain_containing"/>
    <property type="match status" value="1"/>
</dbReference>
<dbReference type="Gene3D" id="3.20.20.70">
    <property type="entry name" value="Aldolase class I"/>
    <property type="match status" value="1"/>
</dbReference>
<dbReference type="GO" id="GO:0016829">
    <property type="term" value="F:lyase activity"/>
    <property type="evidence" value="ECO:0007669"/>
    <property type="project" value="UniProtKB-KW"/>
</dbReference>
<keyword evidence="7" id="KW-0949">S-adenosyl-L-methionine</keyword>
<keyword evidence="6" id="KW-0004">4Fe-4S</keyword>
<dbReference type="NCBIfam" id="TIGR01290">
    <property type="entry name" value="nifB"/>
    <property type="match status" value="1"/>
</dbReference>
<evidence type="ECO:0000256" key="6">
    <source>
        <dbReference type="ARBA" id="ARBA00022485"/>
    </source>
</evidence>
<dbReference type="Gene3D" id="3.30.420.130">
    <property type="entry name" value="Dinitrogenase iron-molybdenum cofactor biosynthesis domain"/>
    <property type="match status" value="1"/>
</dbReference>
<dbReference type="STRING" id="555088.DealDRAFT_2940"/>
<comment type="function">
    <text evidence="2">Involved in the biosynthesis of the iron-molybdenum cofactor (FeMo-co or M-cluster) found in the dinitrogenase enzyme of the nitrogenase complex in nitrogen-fixing microorganisms. NifB catalyzes the crucial step of radical SAM-dependent carbide insertion that occurs concomitant with the insertion of a 9th sulfur and the rearrangement/coupling of two [4Fe-4S] clusters into a [8Fe-9S-C] cluster, the precursor to the M-cluster.</text>
</comment>
<dbReference type="SMART" id="SM00729">
    <property type="entry name" value="Elp3"/>
    <property type="match status" value="1"/>
</dbReference>
<evidence type="ECO:0000256" key="5">
    <source>
        <dbReference type="ARBA" id="ARBA00021702"/>
    </source>
</evidence>
<dbReference type="Pfam" id="PF04055">
    <property type="entry name" value="Radical_SAM"/>
    <property type="match status" value="1"/>
</dbReference>
<dbReference type="Pfam" id="PF02579">
    <property type="entry name" value="Nitro_FeMo-Co"/>
    <property type="match status" value="1"/>
</dbReference>
<evidence type="ECO:0000259" key="15">
    <source>
        <dbReference type="PROSITE" id="PS51918"/>
    </source>
</evidence>
<keyword evidence="17" id="KW-1185">Reference proteome</keyword>
<reference evidence="16 17" key="1">
    <citation type="submission" date="2009-02" db="EMBL/GenBank/DDBJ databases">
        <title>Sequencing of the draft genome and assembly of Dethiobacter alkaliphilus AHT 1.</title>
        <authorList>
            <consortium name="US DOE Joint Genome Institute (JGI-PGF)"/>
            <person name="Lucas S."/>
            <person name="Copeland A."/>
            <person name="Lapidus A."/>
            <person name="Glavina del Rio T."/>
            <person name="Dalin E."/>
            <person name="Tice H."/>
            <person name="Bruce D."/>
            <person name="Goodwin L."/>
            <person name="Pitluck S."/>
            <person name="Larimer F."/>
            <person name="Land M.L."/>
            <person name="Hauser L."/>
            <person name="Muyzer G."/>
        </authorList>
    </citation>
    <scope>NUCLEOTIDE SEQUENCE [LARGE SCALE GENOMIC DNA]</scope>
    <source>
        <strain evidence="16 17">AHT 1</strain>
    </source>
</reference>
<evidence type="ECO:0000256" key="1">
    <source>
        <dbReference type="ARBA" id="ARBA00001966"/>
    </source>
</evidence>
<gene>
    <name evidence="16" type="ORF">DealDRAFT_2940</name>
</gene>
<dbReference type="PANTHER" id="PTHR43787">
    <property type="entry name" value="FEMO COFACTOR BIOSYNTHESIS PROTEIN NIFB-RELATED"/>
    <property type="match status" value="1"/>
</dbReference>
<evidence type="ECO:0000256" key="13">
    <source>
        <dbReference type="ARBA" id="ARBA00030926"/>
    </source>
</evidence>
<dbReference type="OrthoDB" id="9764725at2"/>
<comment type="similarity">
    <text evidence="4">Belongs to the radical SAM superfamily. NifB family.</text>
</comment>
<sequence length="418" mass="46539">MKCQSACSAEKELSAETQRHPCYSFAGHKKYARMHIPVAPRCNLACNYCNRRFDCVNESRPGVTSEILTPQAALDKFSLVKKEIPNLSVVGIAGPGDSLADWEKTRKSIELIKARDEDTIICLSTNGLLLPELAPELLALGVKHVTVTVNSIDPKIGALIYRHVRYKDETLTGKEGAELLINNQLTGIKILSAHGVLVKVNIVMIKGVNDNHIQDVVKTVKELGASITNIMPLIPAPGSVFAHHEQTSNKDLEKMRQLCETDLPQMRHCQQCRADAIGLLHEDRSAEFSRSEPYPKKPDVSETYKIAVASKYGKRVDLHFGHATEFHIYRCGPDGFTLLEKRGVEQYCLGVEECGEEEERREIIIQSLADCDAVLTLRIGYHAQKRLLEQGILPVENCDKVNNGLLFTMKELAEKESA</sequence>
<evidence type="ECO:0000256" key="14">
    <source>
        <dbReference type="ARBA" id="ARBA00032102"/>
    </source>
</evidence>
<dbReference type="InterPro" id="IPR036105">
    <property type="entry name" value="DiNase_FeMo-co_biosyn_sf"/>
</dbReference>
<evidence type="ECO:0000313" key="17">
    <source>
        <dbReference type="Proteomes" id="UP000006443"/>
    </source>
</evidence>
<evidence type="ECO:0000256" key="3">
    <source>
        <dbReference type="ARBA" id="ARBA00005155"/>
    </source>
</evidence>
<evidence type="ECO:0000256" key="11">
    <source>
        <dbReference type="ARBA" id="ARBA00023231"/>
    </source>
</evidence>
<proteinExistence type="inferred from homology"/>
<evidence type="ECO:0000256" key="8">
    <source>
        <dbReference type="ARBA" id="ARBA00022723"/>
    </source>
</evidence>
<dbReference type="EMBL" id="ACJM01000023">
    <property type="protein sequence ID" value="EEG76174.1"/>
    <property type="molecule type" value="Genomic_DNA"/>
</dbReference>
<dbReference type="SUPFAM" id="SSF102114">
    <property type="entry name" value="Radical SAM enzymes"/>
    <property type="match status" value="1"/>
</dbReference>
<comment type="cofactor">
    <cofactor evidence="1">
        <name>[4Fe-4S] cluster</name>
        <dbReference type="ChEBI" id="CHEBI:49883"/>
    </cofactor>
</comment>
<accession>C0GKD1</accession>
<dbReference type="InterPro" id="IPR003731">
    <property type="entry name" value="Di-Nase_FeMo-co_biosynth"/>
</dbReference>
<comment type="caution">
    <text evidence="16">The sequence shown here is derived from an EMBL/GenBank/DDBJ whole genome shotgun (WGS) entry which is preliminary data.</text>
</comment>
<evidence type="ECO:0000256" key="12">
    <source>
        <dbReference type="ARBA" id="ARBA00023239"/>
    </source>
</evidence>
<dbReference type="InterPro" id="IPR006638">
    <property type="entry name" value="Elp3/MiaA/NifB-like_rSAM"/>
</dbReference>
<comment type="pathway">
    <text evidence="3">Cofactor biosynthesis; Fe-Mo cofactor biosynthesis.</text>
</comment>